<organism evidence="1 2">
    <name type="scientific">Yasminevirus sp. GU-2018</name>
    <dbReference type="NCBI Taxonomy" id="2420051"/>
    <lineage>
        <taxon>Viruses</taxon>
        <taxon>Varidnaviria</taxon>
        <taxon>Bamfordvirae</taxon>
        <taxon>Nucleocytoviricota</taxon>
        <taxon>Megaviricetes</taxon>
        <taxon>Imitervirales</taxon>
        <taxon>Mimiviridae</taxon>
        <taxon>Klosneuvirinae</taxon>
        <taxon>Yasminevirus</taxon>
        <taxon>Yasminevirus saudimassiliense</taxon>
    </lineage>
</organism>
<evidence type="ECO:0000313" key="2">
    <source>
        <dbReference type="Proteomes" id="UP000594342"/>
    </source>
</evidence>
<dbReference type="EMBL" id="UPSH01000001">
    <property type="protein sequence ID" value="VBB18841.1"/>
    <property type="molecule type" value="Genomic_DNA"/>
</dbReference>
<gene>
    <name evidence="1" type="ORF">YASMINEVIRUS_1373</name>
</gene>
<sequence>MFSTIGSSKTLCGWIPDLWFSGGCFKSLNTNSGPSDSGSGTLIKVGLGLVLGVMSTLYISRLANRVSILEREVKLLKGCKQSENNTKDYQKHDKVLDCGCVVKSDETNKHHVCGPKMDPEVVYAPIDLSKVTCENRHEHKYEHKHENNHDHKHKDHHKECSNEDSNGGCVAKIDALDRKMDKLQKHQSEIQHCLTEVRTDTDTIAKKLEKTKLKVDFIHGCFKETQANK</sequence>
<comment type="caution">
    <text evidence="1">The sequence shown here is derived from an EMBL/GenBank/DDBJ whole genome shotgun (WGS) entry which is preliminary data.</text>
</comment>
<accession>A0A5K0UB07</accession>
<evidence type="ECO:0000313" key="1">
    <source>
        <dbReference type="EMBL" id="VBB18841.1"/>
    </source>
</evidence>
<protein>
    <submittedName>
        <fullName evidence="1">Uncharacterized protein</fullName>
    </submittedName>
</protein>
<reference evidence="1 2" key="1">
    <citation type="submission" date="2018-10" db="EMBL/GenBank/DDBJ databases">
        <authorList>
            <consortium name="IHU Genomes"/>
        </authorList>
    </citation>
    <scope>NUCLEOTIDE SEQUENCE [LARGE SCALE GENOMIC DNA]</scope>
    <source>
        <strain evidence="1 2">A1</strain>
    </source>
</reference>
<dbReference type="Proteomes" id="UP000594342">
    <property type="component" value="Unassembled WGS sequence"/>
</dbReference>
<keyword evidence="2" id="KW-1185">Reference proteome</keyword>
<proteinExistence type="predicted"/>
<name>A0A5K0UB07_9VIRU</name>